<dbReference type="PROSITE" id="PS50943">
    <property type="entry name" value="HTH_CROC1"/>
    <property type="match status" value="1"/>
</dbReference>
<evidence type="ECO:0000313" key="4">
    <source>
        <dbReference type="Proteomes" id="UP000255284"/>
    </source>
</evidence>
<dbReference type="Pfam" id="PF01381">
    <property type="entry name" value="HTH_3"/>
    <property type="match status" value="1"/>
</dbReference>
<dbReference type="EMBL" id="JABCUV010000003">
    <property type="protein sequence ID" value="NMW92945.1"/>
    <property type="molecule type" value="Genomic_DNA"/>
</dbReference>
<dbReference type="Proteomes" id="UP000255284">
    <property type="component" value="Unassembled WGS sequence"/>
</dbReference>
<gene>
    <name evidence="2" type="ORF">HHJ74_04430</name>
    <name evidence="3" type="ORF">NCTC11819_01469</name>
</gene>
<feature type="domain" description="HTH cro/C1-type" evidence="1">
    <location>
        <begin position="20"/>
        <end position="75"/>
    </location>
</feature>
<reference evidence="3 4" key="1">
    <citation type="submission" date="2018-06" db="EMBL/GenBank/DDBJ databases">
        <authorList>
            <consortium name="Pathogen Informatics"/>
            <person name="Doyle S."/>
        </authorList>
    </citation>
    <scope>NUCLEOTIDE SEQUENCE [LARGE SCALE GENOMIC DNA]</scope>
    <source>
        <strain evidence="3 4">NCTC11819</strain>
    </source>
</reference>
<sequence length="84" mass="9128">MKSVITRVVASDTAKFAQLVRFHRQAFGLTQQRLADMAGVTRPAITRLESGAPSVRLDTALKVLDALGVEDLTYYTSEDADSDA</sequence>
<dbReference type="SMART" id="SM00530">
    <property type="entry name" value="HTH_XRE"/>
    <property type="match status" value="1"/>
</dbReference>
<dbReference type="CDD" id="cd00093">
    <property type="entry name" value="HTH_XRE"/>
    <property type="match status" value="1"/>
</dbReference>
<dbReference type="GO" id="GO:0003677">
    <property type="term" value="F:DNA binding"/>
    <property type="evidence" value="ECO:0007669"/>
    <property type="project" value="InterPro"/>
</dbReference>
<dbReference type="Proteomes" id="UP000582487">
    <property type="component" value="Unassembled WGS sequence"/>
</dbReference>
<reference evidence="2 5" key="2">
    <citation type="submission" date="2020-04" db="EMBL/GenBank/DDBJ databases">
        <title>Antimicrobial susceptibility and clonality of vaginal-derived multi-drug resistant Mobiluncus isolates in China.</title>
        <authorList>
            <person name="Zhang X."/>
        </authorList>
    </citation>
    <scope>NUCLEOTIDE SEQUENCE [LARGE SCALE GENOMIC DNA]</scope>
    <source>
        <strain evidence="2 5">7</strain>
    </source>
</reference>
<name>A0A2X1U1G6_9ACTO</name>
<evidence type="ECO:0000313" key="2">
    <source>
        <dbReference type="EMBL" id="NMW92945.1"/>
    </source>
</evidence>
<dbReference type="Gene3D" id="1.10.260.40">
    <property type="entry name" value="lambda repressor-like DNA-binding domains"/>
    <property type="match status" value="1"/>
</dbReference>
<evidence type="ECO:0000259" key="1">
    <source>
        <dbReference type="PROSITE" id="PS50943"/>
    </source>
</evidence>
<dbReference type="EMBL" id="UGGQ01000006">
    <property type="protein sequence ID" value="STO16890.1"/>
    <property type="molecule type" value="Genomic_DNA"/>
</dbReference>
<dbReference type="InterPro" id="IPR010982">
    <property type="entry name" value="Lambda_DNA-bd_dom_sf"/>
</dbReference>
<organism evidence="3 4">
    <name type="scientific">Mobiluncus mulieris</name>
    <dbReference type="NCBI Taxonomy" id="2052"/>
    <lineage>
        <taxon>Bacteria</taxon>
        <taxon>Bacillati</taxon>
        <taxon>Actinomycetota</taxon>
        <taxon>Actinomycetes</taxon>
        <taxon>Actinomycetales</taxon>
        <taxon>Actinomycetaceae</taxon>
        <taxon>Mobiluncus</taxon>
    </lineage>
</organism>
<evidence type="ECO:0000313" key="3">
    <source>
        <dbReference type="EMBL" id="STO16890.1"/>
    </source>
</evidence>
<dbReference type="GeneID" id="55564825"/>
<dbReference type="OrthoDB" id="5521004at2"/>
<protein>
    <submittedName>
        <fullName evidence="2">Helix-turn-helix transcriptional regulator</fullName>
    </submittedName>
    <submittedName>
        <fullName evidence="3">Transcriptional regulator, y4mF family</fullName>
    </submittedName>
</protein>
<proteinExistence type="predicted"/>
<accession>A0A2X1U1G6</accession>
<dbReference type="InterPro" id="IPR001387">
    <property type="entry name" value="Cro/C1-type_HTH"/>
</dbReference>
<dbReference type="RefSeq" id="WP_004007824.1">
    <property type="nucleotide sequence ID" value="NZ_CAMPUA010000024.1"/>
</dbReference>
<dbReference type="AlphaFoldDB" id="A0A2X1U1G6"/>
<comment type="caution">
    <text evidence="3">The sequence shown here is derived from an EMBL/GenBank/DDBJ whole genome shotgun (WGS) entry which is preliminary data.</text>
</comment>
<evidence type="ECO:0000313" key="5">
    <source>
        <dbReference type="Proteomes" id="UP000582487"/>
    </source>
</evidence>
<dbReference type="SUPFAM" id="SSF47413">
    <property type="entry name" value="lambda repressor-like DNA-binding domains"/>
    <property type="match status" value="1"/>
</dbReference>